<gene>
    <name evidence="4 8" type="primary">mutL</name>
    <name evidence="8" type="ORF">KC820_02240</name>
</gene>
<evidence type="ECO:0000313" key="8">
    <source>
        <dbReference type="EMBL" id="MBR7552965.1"/>
    </source>
</evidence>
<proteinExistence type="inferred from homology"/>
<dbReference type="Gene3D" id="3.30.1370.100">
    <property type="entry name" value="MutL, C-terminal domain, regulatory subdomain"/>
    <property type="match status" value="1"/>
</dbReference>
<comment type="caution">
    <text evidence="8">The sequence shown here is derived from an EMBL/GenBank/DDBJ whole genome shotgun (WGS) entry which is preliminary data.</text>
</comment>
<dbReference type="InterPro" id="IPR042121">
    <property type="entry name" value="MutL_C_regsub"/>
</dbReference>
<organism evidence="8 9">
    <name type="scientific">Allobacillus saliphilus</name>
    <dbReference type="NCBI Taxonomy" id="2912308"/>
    <lineage>
        <taxon>Bacteria</taxon>
        <taxon>Bacillati</taxon>
        <taxon>Bacillota</taxon>
        <taxon>Bacilli</taxon>
        <taxon>Bacillales</taxon>
        <taxon>Bacillaceae</taxon>
        <taxon>Allobacillus</taxon>
    </lineage>
</organism>
<dbReference type="FunFam" id="3.30.1370.100:FF:000004">
    <property type="entry name" value="DNA mismatch repair endonuclease MutL"/>
    <property type="match status" value="1"/>
</dbReference>
<dbReference type="SMART" id="SM00853">
    <property type="entry name" value="MutL_C"/>
    <property type="match status" value="1"/>
</dbReference>
<dbReference type="GO" id="GO:0006298">
    <property type="term" value="P:mismatch repair"/>
    <property type="evidence" value="ECO:0007669"/>
    <property type="project" value="UniProtKB-UniRule"/>
</dbReference>
<comment type="function">
    <text evidence="4">This protein is involved in the repair of mismatches in DNA. It is required for dam-dependent methyl-directed DNA mismatch repair. May act as a 'molecular matchmaker', a protein that promotes the formation of a stable complex between two or more DNA-binding proteins in an ATP-dependent manner without itself being part of a final effector complex.</text>
</comment>
<feature type="domain" description="MutL C-terminal dimerisation" evidence="6">
    <location>
        <begin position="428"/>
        <end position="570"/>
    </location>
</feature>
<dbReference type="GO" id="GO:0032300">
    <property type="term" value="C:mismatch repair complex"/>
    <property type="evidence" value="ECO:0007669"/>
    <property type="project" value="InterPro"/>
</dbReference>
<protein>
    <recommendedName>
        <fullName evidence="4">DNA mismatch repair protein MutL</fullName>
    </recommendedName>
</protein>
<dbReference type="SUPFAM" id="SSF54211">
    <property type="entry name" value="Ribosomal protein S5 domain 2-like"/>
    <property type="match status" value="1"/>
</dbReference>
<dbReference type="EMBL" id="JAGSIE010000006">
    <property type="protein sequence ID" value="MBR7552965.1"/>
    <property type="molecule type" value="Genomic_DNA"/>
</dbReference>
<evidence type="ECO:0000259" key="7">
    <source>
        <dbReference type="SMART" id="SM01340"/>
    </source>
</evidence>
<dbReference type="InterPro" id="IPR020568">
    <property type="entry name" value="Ribosomal_Su5_D2-typ_SF"/>
</dbReference>
<dbReference type="Gene3D" id="3.30.1540.20">
    <property type="entry name" value="MutL, C-terminal domain, dimerisation subdomain"/>
    <property type="match status" value="1"/>
</dbReference>
<evidence type="ECO:0000313" key="9">
    <source>
        <dbReference type="Proteomes" id="UP000675431"/>
    </source>
</evidence>
<dbReference type="FunFam" id="3.30.565.10:FF:000003">
    <property type="entry name" value="DNA mismatch repair endonuclease MutL"/>
    <property type="match status" value="1"/>
</dbReference>
<dbReference type="SUPFAM" id="SSF55874">
    <property type="entry name" value="ATPase domain of HSP90 chaperone/DNA topoisomerase II/histidine kinase"/>
    <property type="match status" value="1"/>
</dbReference>
<feature type="domain" description="DNA mismatch repair protein S5" evidence="7">
    <location>
        <begin position="208"/>
        <end position="326"/>
    </location>
</feature>
<keyword evidence="8" id="KW-0378">Hydrolase</keyword>
<dbReference type="CDD" id="cd16926">
    <property type="entry name" value="HATPase_MutL-MLH-PMS-like"/>
    <property type="match status" value="1"/>
</dbReference>
<dbReference type="GO" id="GO:0140664">
    <property type="term" value="F:ATP-dependent DNA damage sensor activity"/>
    <property type="evidence" value="ECO:0007669"/>
    <property type="project" value="InterPro"/>
</dbReference>
<accession>A0A941CUI3</accession>
<dbReference type="InterPro" id="IPR014762">
    <property type="entry name" value="DNA_mismatch_repair_CS"/>
</dbReference>
<dbReference type="InterPro" id="IPR036890">
    <property type="entry name" value="HATPase_C_sf"/>
</dbReference>
<keyword evidence="3 4" id="KW-0234">DNA repair</keyword>
<sequence>MNKIVQLPDELSNKIAAGEVVERPSSVVKELIENSIDAGSSWIKIELDEAGLRLIRVTDDGEGMTEEDTEKAFYRHATSKIKNEQQLFRVKTLGFRGEALASIASVSHLTIRTSTGEQSGTEMKIHGGEIIEKQKHTKRRGTEITVENLFYNTPARLKYLKTVHTEIGHIMDLVNRMALAHDEIRFECHHNGKRIFFSPGNKKLLQVIQQIYGKNVAQQMLSLEEESLDYTIRGYVAKPEVTRSNRSYMTLIVNGRYIKNYTINKAILEGYHTLLPIGRFPVVVLKIDMDPYLIDVNVHPAKTEVRFSKEKELFDVVKQAVYNLMHAQRLIPDVSKKEKEKSEQTALDFSYVKRNEPVLDQRNNYTPSETNNSDVNNASQLFEQSSNEVPVQQVEEPSFTDVEMPTTEERQIHETKEQVSTRLPRLYPIGQLRGTYILAQNEKGLYMVDQHAAQERIKYEFYKEKLGNPEQETQQLAVPLHFEFTNQEAITIEQHQEQLQAIGLFLEPFGNQSFLVRSYPSWFPAGEEEGILRDMVDELINEKTIDLVKIREEAAILMSCKRSIKANHYLSHQEMEYLLEELGGCNDPFTCPHGRPVIVHFSDYEIQRMFKRIM</sequence>
<evidence type="ECO:0000256" key="5">
    <source>
        <dbReference type="SAM" id="MobiDB-lite"/>
    </source>
</evidence>
<evidence type="ECO:0000256" key="3">
    <source>
        <dbReference type="ARBA" id="ARBA00023204"/>
    </source>
</evidence>
<dbReference type="InterPro" id="IPR042120">
    <property type="entry name" value="MutL_C_dimsub"/>
</dbReference>
<dbReference type="NCBIfam" id="NF000950">
    <property type="entry name" value="PRK00095.1-3"/>
    <property type="match status" value="1"/>
</dbReference>
<keyword evidence="2 4" id="KW-0227">DNA damage</keyword>
<dbReference type="Pfam" id="PF08676">
    <property type="entry name" value="MutL_C"/>
    <property type="match status" value="1"/>
</dbReference>
<keyword evidence="8" id="KW-0540">Nuclease</keyword>
<dbReference type="PANTHER" id="PTHR10073">
    <property type="entry name" value="DNA MISMATCH REPAIR PROTEIN MLH, PMS, MUTL"/>
    <property type="match status" value="1"/>
</dbReference>
<comment type="similarity">
    <text evidence="1 4">Belongs to the DNA mismatch repair MutL/HexB family.</text>
</comment>
<dbReference type="RefSeq" id="WP_212367578.1">
    <property type="nucleotide sequence ID" value="NZ_JAGSIE010000006.1"/>
</dbReference>
<evidence type="ECO:0000256" key="1">
    <source>
        <dbReference type="ARBA" id="ARBA00006082"/>
    </source>
</evidence>
<dbReference type="PROSITE" id="PS00058">
    <property type="entry name" value="DNA_MISMATCH_REPAIR_1"/>
    <property type="match status" value="1"/>
</dbReference>
<dbReference type="InterPro" id="IPR020667">
    <property type="entry name" value="DNA_mismatch_repair_MutL"/>
</dbReference>
<dbReference type="InterPro" id="IPR002099">
    <property type="entry name" value="MutL/Mlh/PMS"/>
</dbReference>
<dbReference type="InterPro" id="IPR014790">
    <property type="entry name" value="MutL_C"/>
</dbReference>
<feature type="region of interest" description="Disordered" evidence="5">
    <location>
        <begin position="384"/>
        <end position="419"/>
    </location>
</feature>
<dbReference type="GO" id="GO:0016887">
    <property type="term" value="F:ATP hydrolysis activity"/>
    <property type="evidence" value="ECO:0007669"/>
    <property type="project" value="InterPro"/>
</dbReference>
<dbReference type="Gene3D" id="3.30.230.10">
    <property type="match status" value="1"/>
</dbReference>
<dbReference type="InterPro" id="IPR037198">
    <property type="entry name" value="MutL_C_sf"/>
</dbReference>
<evidence type="ECO:0000256" key="4">
    <source>
        <dbReference type="HAMAP-Rule" id="MF_00149"/>
    </source>
</evidence>
<evidence type="ECO:0000256" key="2">
    <source>
        <dbReference type="ARBA" id="ARBA00022763"/>
    </source>
</evidence>
<name>A0A941CUI3_9BACI</name>
<dbReference type="InterPro" id="IPR038973">
    <property type="entry name" value="MutL/Mlh/Pms-like"/>
</dbReference>
<dbReference type="Proteomes" id="UP000675431">
    <property type="component" value="Unassembled WGS sequence"/>
</dbReference>
<dbReference type="AlphaFoldDB" id="A0A941CUI3"/>
<dbReference type="PANTHER" id="PTHR10073:SF12">
    <property type="entry name" value="DNA MISMATCH REPAIR PROTEIN MLH1"/>
    <property type="match status" value="1"/>
</dbReference>
<evidence type="ECO:0000259" key="6">
    <source>
        <dbReference type="SMART" id="SM00853"/>
    </source>
</evidence>
<dbReference type="SUPFAM" id="SSF118116">
    <property type="entry name" value="DNA mismatch repair protein MutL"/>
    <property type="match status" value="1"/>
</dbReference>
<dbReference type="NCBIfam" id="TIGR00585">
    <property type="entry name" value="mutl"/>
    <property type="match status" value="1"/>
</dbReference>
<reference evidence="8 9" key="1">
    <citation type="submission" date="2021-04" db="EMBL/GenBank/DDBJ databases">
        <title>Allobacillus sp. nov. SKP8-2 isolated from shrimp paste.</title>
        <authorList>
            <person name="Tanasupawat S."/>
            <person name="Yiamsombat S."/>
            <person name="Kanchanasin P."/>
            <person name="Kuncharoen N."/>
        </authorList>
    </citation>
    <scope>NUCLEOTIDE SEQUENCE [LARGE SCALE GENOMIC DNA]</scope>
    <source>
        <strain evidence="8 9">SKP8-2</strain>
    </source>
</reference>
<dbReference type="HAMAP" id="MF_00149">
    <property type="entry name" value="DNA_mis_repair"/>
    <property type="match status" value="1"/>
</dbReference>
<keyword evidence="9" id="KW-1185">Reference proteome</keyword>
<dbReference type="GO" id="GO:0005524">
    <property type="term" value="F:ATP binding"/>
    <property type="evidence" value="ECO:0007669"/>
    <property type="project" value="InterPro"/>
</dbReference>
<dbReference type="InterPro" id="IPR014721">
    <property type="entry name" value="Ribsml_uS5_D2-typ_fold_subgr"/>
</dbReference>
<dbReference type="Gene3D" id="3.30.565.10">
    <property type="entry name" value="Histidine kinase-like ATPase, C-terminal domain"/>
    <property type="match status" value="1"/>
</dbReference>
<dbReference type="SMART" id="SM01340">
    <property type="entry name" value="DNA_mis_repair"/>
    <property type="match status" value="1"/>
</dbReference>
<dbReference type="GO" id="GO:0004519">
    <property type="term" value="F:endonuclease activity"/>
    <property type="evidence" value="ECO:0007669"/>
    <property type="project" value="UniProtKB-KW"/>
</dbReference>
<keyword evidence="8" id="KW-0255">Endonuclease</keyword>
<dbReference type="GO" id="GO:0030983">
    <property type="term" value="F:mismatched DNA binding"/>
    <property type="evidence" value="ECO:0007669"/>
    <property type="project" value="InterPro"/>
</dbReference>
<dbReference type="CDD" id="cd00782">
    <property type="entry name" value="MutL_Trans"/>
    <property type="match status" value="1"/>
</dbReference>
<dbReference type="InterPro" id="IPR013507">
    <property type="entry name" value="DNA_mismatch_S5_2-like"/>
</dbReference>
<feature type="compositionally biased region" description="Basic and acidic residues" evidence="5">
    <location>
        <begin position="407"/>
        <end position="419"/>
    </location>
</feature>
<dbReference type="Pfam" id="PF01119">
    <property type="entry name" value="DNA_mis_repair"/>
    <property type="match status" value="1"/>
</dbReference>
<dbReference type="Pfam" id="PF13589">
    <property type="entry name" value="HATPase_c_3"/>
    <property type="match status" value="1"/>
</dbReference>